<comment type="similarity">
    <text evidence="2">Belongs to the NapC/NirT/NrfH family.</text>
</comment>
<name>A0A6G5QFG5_9BACT</name>
<feature type="domain" description="NapC/NirT cytochrome c N-terminal" evidence="14">
    <location>
        <begin position="3"/>
        <end position="167"/>
    </location>
</feature>
<feature type="region of interest" description="Disordered" evidence="12">
    <location>
        <begin position="205"/>
        <end position="225"/>
    </location>
</feature>
<evidence type="ECO:0000256" key="11">
    <source>
        <dbReference type="ARBA" id="ARBA00023136"/>
    </source>
</evidence>
<feature type="compositionally biased region" description="Polar residues" evidence="12">
    <location>
        <begin position="206"/>
        <end position="225"/>
    </location>
</feature>
<dbReference type="GO" id="GO:0009061">
    <property type="term" value="P:anaerobic respiration"/>
    <property type="evidence" value="ECO:0007669"/>
    <property type="project" value="TreeGrafter"/>
</dbReference>
<evidence type="ECO:0000256" key="12">
    <source>
        <dbReference type="SAM" id="MobiDB-lite"/>
    </source>
</evidence>
<keyword evidence="8" id="KW-0249">Electron transport</keyword>
<dbReference type="Proteomes" id="UP000503264">
    <property type="component" value="Chromosome"/>
</dbReference>
<evidence type="ECO:0000256" key="6">
    <source>
        <dbReference type="ARBA" id="ARBA00022692"/>
    </source>
</evidence>
<dbReference type="PANTHER" id="PTHR30333">
    <property type="entry name" value="CYTOCHROME C-TYPE PROTEIN"/>
    <property type="match status" value="1"/>
</dbReference>
<protein>
    <submittedName>
        <fullName evidence="15">NapC/NirT cytochrome c family protein</fullName>
    </submittedName>
</protein>
<evidence type="ECO:0000256" key="13">
    <source>
        <dbReference type="SAM" id="Phobius"/>
    </source>
</evidence>
<dbReference type="EMBL" id="CP012542">
    <property type="protein sequence ID" value="QCD44339.1"/>
    <property type="molecule type" value="Genomic_DNA"/>
</dbReference>
<dbReference type="InterPro" id="IPR036280">
    <property type="entry name" value="Multihaem_cyt_sf"/>
</dbReference>
<dbReference type="GO" id="GO:0046872">
    <property type="term" value="F:metal ion binding"/>
    <property type="evidence" value="ECO:0007669"/>
    <property type="project" value="UniProtKB-KW"/>
</dbReference>
<evidence type="ECO:0000256" key="10">
    <source>
        <dbReference type="ARBA" id="ARBA00023004"/>
    </source>
</evidence>
<evidence type="ECO:0000256" key="7">
    <source>
        <dbReference type="ARBA" id="ARBA00022723"/>
    </source>
</evidence>
<dbReference type="GO" id="GO:0005886">
    <property type="term" value="C:plasma membrane"/>
    <property type="evidence" value="ECO:0007669"/>
    <property type="project" value="UniProtKB-SubCell"/>
</dbReference>
<keyword evidence="4" id="KW-1003">Cell membrane</keyword>
<evidence type="ECO:0000256" key="5">
    <source>
        <dbReference type="ARBA" id="ARBA00022617"/>
    </source>
</evidence>
<evidence type="ECO:0000313" key="16">
    <source>
        <dbReference type="Proteomes" id="UP000503264"/>
    </source>
</evidence>
<keyword evidence="3" id="KW-0813">Transport</keyword>
<dbReference type="InterPro" id="IPR051174">
    <property type="entry name" value="Cytochrome_c-type_ET"/>
</dbReference>
<reference evidence="15 16" key="1">
    <citation type="submission" date="2016-07" db="EMBL/GenBank/DDBJ databases">
        <title>Comparative genomics of the Campylobacter concisus group.</title>
        <authorList>
            <person name="Miller W.G."/>
            <person name="Yee E."/>
            <person name="Chapman M.H."/>
            <person name="Huynh S."/>
            <person name="Bono J.L."/>
            <person name="On S.L.W."/>
            <person name="StLeger J."/>
            <person name="Foster G."/>
            <person name="Parker C.T."/>
        </authorList>
    </citation>
    <scope>NUCLEOTIDE SEQUENCE [LARGE SCALE GENOMIC DNA]</scope>
    <source>
        <strain evidence="15 16">CCUG 21559</strain>
    </source>
</reference>
<keyword evidence="7" id="KW-0479">Metal-binding</keyword>
<dbReference type="SUPFAM" id="SSF48695">
    <property type="entry name" value="Multiheme cytochromes"/>
    <property type="match status" value="1"/>
</dbReference>
<keyword evidence="10" id="KW-0408">Iron</keyword>
<accession>A0A6G5QFG5</accession>
<keyword evidence="16" id="KW-1185">Reference proteome</keyword>
<evidence type="ECO:0000259" key="14">
    <source>
        <dbReference type="Pfam" id="PF03264"/>
    </source>
</evidence>
<keyword evidence="6 13" id="KW-0812">Transmembrane</keyword>
<comment type="subcellular location">
    <subcellularLocation>
        <location evidence="1">Cell membrane</location>
    </subcellularLocation>
</comment>
<feature type="transmembrane region" description="Helical" evidence="13">
    <location>
        <begin position="7"/>
        <end position="28"/>
    </location>
</feature>
<gene>
    <name evidence="15" type="ORF">CMUC_0532</name>
</gene>
<keyword evidence="11 13" id="KW-0472">Membrane</keyword>
<dbReference type="InterPro" id="IPR005126">
    <property type="entry name" value="NapC/NirT_cyt_c_N"/>
</dbReference>
<dbReference type="AlphaFoldDB" id="A0A6G5QFG5"/>
<dbReference type="PANTHER" id="PTHR30333:SF1">
    <property type="entry name" value="CYTOCHROME C-TYPE PROTEIN NAPC"/>
    <property type="match status" value="1"/>
</dbReference>
<dbReference type="Gene3D" id="1.10.3820.10">
    <property type="entry name" value="Di-heme elbow motif domain"/>
    <property type="match status" value="1"/>
</dbReference>
<proteinExistence type="inferred from homology"/>
<evidence type="ECO:0000256" key="1">
    <source>
        <dbReference type="ARBA" id="ARBA00004236"/>
    </source>
</evidence>
<organism evidence="15 16">
    <name type="scientific">Campylobacter mucosalis CCUG 21559</name>
    <dbReference type="NCBI Taxonomy" id="1032067"/>
    <lineage>
        <taxon>Bacteria</taxon>
        <taxon>Pseudomonadati</taxon>
        <taxon>Campylobacterota</taxon>
        <taxon>Epsilonproteobacteria</taxon>
        <taxon>Campylobacterales</taxon>
        <taxon>Campylobacteraceae</taxon>
        <taxon>Campylobacter</taxon>
    </lineage>
</organism>
<evidence type="ECO:0000256" key="2">
    <source>
        <dbReference type="ARBA" id="ARBA00007395"/>
    </source>
</evidence>
<dbReference type="Pfam" id="PF03264">
    <property type="entry name" value="Cytochrom_NNT"/>
    <property type="match status" value="1"/>
</dbReference>
<dbReference type="GO" id="GO:0009055">
    <property type="term" value="F:electron transfer activity"/>
    <property type="evidence" value="ECO:0007669"/>
    <property type="project" value="TreeGrafter"/>
</dbReference>
<dbReference type="InterPro" id="IPR038266">
    <property type="entry name" value="NapC/NirT_cytc_sf"/>
</dbReference>
<evidence type="ECO:0000313" key="15">
    <source>
        <dbReference type="EMBL" id="QCD44339.1"/>
    </source>
</evidence>
<evidence type="ECO:0000256" key="3">
    <source>
        <dbReference type="ARBA" id="ARBA00022448"/>
    </source>
</evidence>
<keyword evidence="5" id="KW-0349">Heme</keyword>
<evidence type="ECO:0000256" key="8">
    <source>
        <dbReference type="ARBA" id="ARBA00022982"/>
    </source>
</evidence>
<keyword evidence="9 13" id="KW-1133">Transmembrane helix</keyword>
<evidence type="ECO:0000256" key="9">
    <source>
        <dbReference type="ARBA" id="ARBA00022989"/>
    </source>
</evidence>
<evidence type="ECO:0000256" key="4">
    <source>
        <dbReference type="ARBA" id="ARBA00022475"/>
    </source>
</evidence>
<sequence>MKKKIAILIFIIGGIIGFFMVLPVHYALEETSEEKFCVVCHEMDPMVISYTKDIHSGIGKTGVRAKCVDCHLLHDNLAKYVYQKAKNGVIEGYIHFFGEPENIDWVKNRKNNTHYVFDNGCTSCHANVLDNKELSEQAQKMHAHYAKLLGTDKEIKCVSCHNSVGHAGELRNYLEYWKPTYKIYENKMLEKKIEQKRKYFGDEYTPSKSEQEFINSKANKPASTH</sequence>